<protein>
    <submittedName>
        <fullName evidence="1">Uncharacterized protein</fullName>
    </submittedName>
</protein>
<sequence>MNRKKPVERGHHGRALEEAISTHKGHWPKTWNGTNPLPGTKTFNDLTPVERKRRRREYRQFRRAQFSRPEPGFSLYEGRTRGKRMRYTFDDDDFDVDSDAVSTRRSLRQSENSTPAEAQGPTVTASGRQVRPRGGGAYGETLLSGQTTNTDTPMSDAFDQSDGSELPRNGLGRATRSGGRTAAPKNPRKRKHIDGYNSLDDMSDEDDALSSGNDWDGGDEEEDADDDGDELEDEENDEMSDEEEDDDVDRSLIVKLKLGQKAEPQTSGGAPSATPALNGHAKPEADFKVEPKTESHQPALMTNTASLGAVHKSESVAEQKSEPLSVEQQPDHRAQTTVEDAVQNAKDAQSPQAQPFESNGHVGQPAYHPPAPAPQTHG</sequence>
<comment type="caution">
    <text evidence="1">The sequence shown here is derived from an EMBL/GenBank/DDBJ whole genome shotgun (WGS) entry which is preliminary data.</text>
</comment>
<proteinExistence type="predicted"/>
<accession>A0ACC3SG09</accession>
<keyword evidence="2" id="KW-1185">Reference proteome</keyword>
<evidence type="ECO:0000313" key="2">
    <source>
        <dbReference type="Proteomes" id="UP001320706"/>
    </source>
</evidence>
<name>A0ACC3SG09_9PEZI</name>
<dbReference type="EMBL" id="JAMKPW020000011">
    <property type="protein sequence ID" value="KAK8213183.1"/>
    <property type="molecule type" value="Genomic_DNA"/>
</dbReference>
<organism evidence="1 2">
    <name type="scientific">Zalaria obscura</name>
    <dbReference type="NCBI Taxonomy" id="2024903"/>
    <lineage>
        <taxon>Eukaryota</taxon>
        <taxon>Fungi</taxon>
        <taxon>Dikarya</taxon>
        <taxon>Ascomycota</taxon>
        <taxon>Pezizomycotina</taxon>
        <taxon>Dothideomycetes</taxon>
        <taxon>Dothideomycetidae</taxon>
        <taxon>Dothideales</taxon>
        <taxon>Zalariaceae</taxon>
        <taxon>Zalaria</taxon>
    </lineage>
</organism>
<gene>
    <name evidence="1" type="ORF">M8818_002481</name>
</gene>
<evidence type="ECO:0000313" key="1">
    <source>
        <dbReference type="EMBL" id="KAK8213183.1"/>
    </source>
</evidence>
<reference evidence="1" key="1">
    <citation type="submission" date="2024-02" db="EMBL/GenBank/DDBJ databases">
        <title>Metagenome Assembled Genome of Zalaria obscura JY119.</title>
        <authorList>
            <person name="Vighnesh L."/>
            <person name="Jagadeeshwari U."/>
            <person name="Venkata Ramana C."/>
            <person name="Sasikala C."/>
        </authorList>
    </citation>
    <scope>NUCLEOTIDE SEQUENCE</scope>
    <source>
        <strain evidence="1">JY119</strain>
    </source>
</reference>
<dbReference type="Proteomes" id="UP001320706">
    <property type="component" value="Unassembled WGS sequence"/>
</dbReference>